<dbReference type="RefSeq" id="XP_006673968.1">
    <property type="nucleotide sequence ID" value="XM_006673905.1"/>
</dbReference>
<dbReference type="KEGG" id="cmt:CCM_08769"/>
<keyword evidence="2" id="KW-0378">Hydrolase</keyword>
<dbReference type="InterPro" id="IPR029023">
    <property type="entry name" value="Tensin_phosphatase"/>
</dbReference>
<dbReference type="GO" id="GO:0005634">
    <property type="term" value="C:nucleus"/>
    <property type="evidence" value="ECO:0007669"/>
    <property type="project" value="TreeGrafter"/>
</dbReference>
<evidence type="ECO:0000259" key="5">
    <source>
        <dbReference type="PROSITE" id="PS51181"/>
    </source>
</evidence>
<feature type="region of interest" description="Disordered" evidence="3">
    <location>
        <begin position="463"/>
        <end position="521"/>
    </location>
</feature>
<dbReference type="Gene3D" id="3.90.190.10">
    <property type="entry name" value="Protein tyrosine phosphatase superfamily"/>
    <property type="match status" value="1"/>
</dbReference>
<keyword evidence="7" id="KW-1185">Reference proteome</keyword>
<dbReference type="PROSITE" id="PS00383">
    <property type="entry name" value="TYR_PHOSPHATASE_1"/>
    <property type="match status" value="1"/>
</dbReference>
<evidence type="ECO:0000256" key="1">
    <source>
        <dbReference type="ARBA" id="ARBA00013015"/>
    </source>
</evidence>
<dbReference type="eggNOG" id="KOG2283">
    <property type="taxonomic scope" value="Eukaryota"/>
</dbReference>
<dbReference type="GeneID" id="18170774"/>
<evidence type="ECO:0000256" key="3">
    <source>
        <dbReference type="SAM" id="MobiDB-lite"/>
    </source>
</evidence>
<dbReference type="AlphaFoldDB" id="G3JS77"/>
<dbReference type="EC" id="3.1.3.67" evidence="1"/>
<dbReference type="GO" id="GO:0005829">
    <property type="term" value="C:cytosol"/>
    <property type="evidence" value="ECO:0007669"/>
    <property type="project" value="TreeGrafter"/>
</dbReference>
<organism evidence="6 7">
    <name type="scientific">Cordyceps militaris (strain CM01)</name>
    <name type="common">Caterpillar fungus</name>
    <dbReference type="NCBI Taxonomy" id="983644"/>
    <lineage>
        <taxon>Eukaryota</taxon>
        <taxon>Fungi</taxon>
        <taxon>Dikarya</taxon>
        <taxon>Ascomycota</taxon>
        <taxon>Pezizomycotina</taxon>
        <taxon>Sordariomycetes</taxon>
        <taxon>Hypocreomycetidae</taxon>
        <taxon>Hypocreales</taxon>
        <taxon>Cordycipitaceae</taxon>
        <taxon>Cordyceps</taxon>
    </lineage>
</organism>
<dbReference type="Proteomes" id="UP000001610">
    <property type="component" value="Unassembled WGS sequence"/>
</dbReference>
<sequence>MTSVLRSIVAGPRKAHPEARLDLCYVTDYIIATSGPSHTYPRRAYRNPLDELVAFLDGAHGADWAIWEFRAEGTGYPDALAHDRVLHFPFPDHHPPPFALVPRILASMRHWLHGGALDGVTGTTTPERHPHRVVVVHCKAGKGRSGTASVCYMLAEEGWRAQDALARFTERRMRFGAGVSIPSQLRWVAYVDRWTHHGKQPYADRPLEIVEIHVWGLRNGVRVDVEAFAEQGRRIQSLHTFSTEERHIVRGDPPTDGGFSQLVWDMAGLSSASKAPADADFASATNKADTSAAAPPPAPKTQPDLIIPEQPTAASSTPSSSSSSSETEPGGMAVIFRPATPIRVPHSDVNIAVERRHRAHKRIGLTAVSAVGHVWFNAFFEGRGPEQGGRPDPSGVFTITWDAMDGIRGTSRKGSRGLDKMSVVWRFADEDGGGGVVPAAAEPVTAVGPPHEVREKDLGVRLQSPASANVSRASSVRTVDLQRHAKGDSPDGGEDAAVLDSVKTSDPAGAELRQEDTKTVA</sequence>
<dbReference type="SUPFAM" id="SSF52799">
    <property type="entry name" value="(Phosphotyrosine protein) phosphatases II"/>
    <property type="match status" value="1"/>
</dbReference>
<dbReference type="GO" id="GO:0051896">
    <property type="term" value="P:regulation of phosphatidylinositol 3-kinase/protein kinase B signal transduction"/>
    <property type="evidence" value="ECO:0007669"/>
    <property type="project" value="TreeGrafter"/>
</dbReference>
<dbReference type="GO" id="GO:0042995">
    <property type="term" value="C:cell projection"/>
    <property type="evidence" value="ECO:0007669"/>
    <property type="project" value="TreeGrafter"/>
</dbReference>
<dbReference type="STRING" id="983644.G3JS77"/>
<feature type="compositionally biased region" description="Basic and acidic residues" evidence="3">
    <location>
        <begin position="512"/>
        <end position="521"/>
    </location>
</feature>
<dbReference type="GO" id="GO:0005886">
    <property type="term" value="C:plasma membrane"/>
    <property type="evidence" value="ECO:0007669"/>
    <property type="project" value="TreeGrafter"/>
</dbReference>
<evidence type="ECO:0000313" key="7">
    <source>
        <dbReference type="Proteomes" id="UP000001610"/>
    </source>
</evidence>
<dbReference type="GO" id="GO:0016314">
    <property type="term" value="F:phosphatidylinositol-3,4,5-trisphosphate 3-phosphatase activity"/>
    <property type="evidence" value="ECO:0007669"/>
    <property type="project" value="UniProtKB-EC"/>
</dbReference>
<feature type="compositionally biased region" description="Low complexity" evidence="3">
    <location>
        <begin position="464"/>
        <end position="479"/>
    </location>
</feature>
<dbReference type="HOGENOM" id="CLU_020105_4_2_1"/>
<dbReference type="InterPro" id="IPR000340">
    <property type="entry name" value="Dual-sp_phosphatase_cat-dom"/>
</dbReference>
<dbReference type="GO" id="GO:0043491">
    <property type="term" value="P:phosphatidylinositol 3-kinase/protein kinase B signal transduction"/>
    <property type="evidence" value="ECO:0007669"/>
    <property type="project" value="TreeGrafter"/>
</dbReference>
<dbReference type="GO" id="GO:0004725">
    <property type="term" value="F:protein tyrosine phosphatase activity"/>
    <property type="evidence" value="ECO:0007669"/>
    <property type="project" value="TreeGrafter"/>
</dbReference>
<dbReference type="EMBL" id="JH126405">
    <property type="protein sequence ID" value="EGX88723.1"/>
    <property type="molecule type" value="Genomic_DNA"/>
</dbReference>
<evidence type="ECO:0000256" key="2">
    <source>
        <dbReference type="ARBA" id="ARBA00022801"/>
    </source>
</evidence>
<name>G3JS77_CORMM</name>
<dbReference type="OrthoDB" id="16692at2759"/>
<dbReference type="PROSITE" id="PS51181">
    <property type="entry name" value="PPASE_TENSIN"/>
    <property type="match status" value="1"/>
</dbReference>
<dbReference type="InterPro" id="IPR029021">
    <property type="entry name" value="Prot-tyrosine_phosphatase-like"/>
</dbReference>
<accession>G3JS77</accession>
<dbReference type="InParanoid" id="G3JS77"/>
<feature type="compositionally biased region" description="Low complexity" evidence="3">
    <location>
        <begin position="311"/>
        <end position="329"/>
    </location>
</feature>
<dbReference type="GO" id="GO:0046856">
    <property type="term" value="P:phosphatidylinositol dephosphorylation"/>
    <property type="evidence" value="ECO:0007669"/>
    <property type="project" value="TreeGrafter"/>
</dbReference>
<dbReference type="PANTHER" id="PTHR12305:SF81">
    <property type="entry name" value="PHOSPHATIDYLINOSITOL 3,4,5-TRISPHOSPHATE 3-PHOSPHATASE AND DUAL-SPECIFICITY PROTEIN PHOSPHATASE PTEN"/>
    <property type="match status" value="1"/>
</dbReference>
<evidence type="ECO:0000313" key="6">
    <source>
        <dbReference type="EMBL" id="EGX88723.1"/>
    </source>
</evidence>
<dbReference type="InterPro" id="IPR016130">
    <property type="entry name" value="Tyr_Pase_AS"/>
</dbReference>
<dbReference type="InterPro" id="IPR000387">
    <property type="entry name" value="Tyr_Pase_dom"/>
</dbReference>
<feature type="region of interest" description="Disordered" evidence="3">
    <location>
        <begin position="281"/>
        <end position="331"/>
    </location>
</feature>
<dbReference type="OMA" id="YPKRAYR"/>
<feature type="domain" description="Phosphatase tensin-type" evidence="5">
    <location>
        <begin position="12"/>
        <end position="198"/>
    </location>
</feature>
<dbReference type="PANTHER" id="PTHR12305">
    <property type="entry name" value="PHOSPHATASE WITH HOMOLOGY TO TENSIN"/>
    <property type="match status" value="1"/>
</dbReference>
<gene>
    <name evidence="6" type="ORF">CCM_08769</name>
</gene>
<evidence type="ECO:0000259" key="4">
    <source>
        <dbReference type="PROSITE" id="PS50056"/>
    </source>
</evidence>
<dbReference type="Pfam" id="PF00782">
    <property type="entry name" value="DSPc"/>
    <property type="match status" value="1"/>
</dbReference>
<proteinExistence type="predicted"/>
<reference evidence="6 7" key="1">
    <citation type="journal article" date="2011" name="Genome Biol.">
        <title>Genome sequence of the insect pathogenic fungus Cordyceps militaris, a valued traditional Chinese medicine.</title>
        <authorList>
            <person name="Zheng P."/>
            <person name="Xia Y."/>
            <person name="Xiao G."/>
            <person name="Xiong C."/>
            <person name="Hu X."/>
            <person name="Zhang S."/>
            <person name="Zheng H."/>
            <person name="Huang Y."/>
            <person name="Zhou Y."/>
            <person name="Wang S."/>
            <person name="Zhao G.P."/>
            <person name="Liu X."/>
            <person name="St Leger R.J."/>
            <person name="Wang C."/>
        </authorList>
    </citation>
    <scope>NUCLEOTIDE SEQUENCE [LARGE SCALE GENOMIC DNA]</scope>
    <source>
        <strain evidence="6 7">CM01</strain>
    </source>
</reference>
<protein>
    <recommendedName>
        <fullName evidence="1">phosphatidylinositol-3,4,5-trisphosphate 3-phosphatase</fullName>
        <ecNumber evidence="1">3.1.3.67</ecNumber>
    </recommendedName>
</protein>
<dbReference type="PROSITE" id="PS50056">
    <property type="entry name" value="TYR_PHOSPHATASE_2"/>
    <property type="match status" value="1"/>
</dbReference>
<feature type="compositionally biased region" description="Basic and acidic residues" evidence="3">
    <location>
        <begin position="480"/>
        <end position="489"/>
    </location>
</feature>
<dbReference type="InterPro" id="IPR051281">
    <property type="entry name" value="Dual-spec_lipid-protein_phosph"/>
</dbReference>
<feature type="domain" description="Tyrosine specific protein phosphatases" evidence="4">
    <location>
        <begin position="134"/>
        <end position="172"/>
    </location>
</feature>
<dbReference type="VEuPathDB" id="FungiDB:CCM_08769"/>